<organism evidence="2 3">
    <name type="scientific">Populus alba x Populus x berolinensis</name>
    <dbReference type="NCBI Taxonomy" id="444605"/>
    <lineage>
        <taxon>Eukaryota</taxon>
        <taxon>Viridiplantae</taxon>
        <taxon>Streptophyta</taxon>
        <taxon>Embryophyta</taxon>
        <taxon>Tracheophyta</taxon>
        <taxon>Spermatophyta</taxon>
        <taxon>Magnoliopsida</taxon>
        <taxon>eudicotyledons</taxon>
        <taxon>Gunneridae</taxon>
        <taxon>Pentapetalae</taxon>
        <taxon>rosids</taxon>
        <taxon>fabids</taxon>
        <taxon>Malpighiales</taxon>
        <taxon>Salicaceae</taxon>
        <taxon>Saliceae</taxon>
        <taxon>Populus</taxon>
    </lineage>
</organism>
<feature type="region of interest" description="Disordered" evidence="1">
    <location>
        <begin position="109"/>
        <end position="129"/>
    </location>
</feature>
<dbReference type="PANTHER" id="PTHR31296">
    <property type="entry name" value="UPF0565 PROTEIN C2ORF69"/>
    <property type="match status" value="1"/>
</dbReference>
<evidence type="ECO:0000313" key="3">
    <source>
        <dbReference type="Proteomes" id="UP001164929"/>
    </source>
</evidence>
<proteinExistence type="predicted"/>
<evidence type="ECO:0000256" key="1">
    <source>
        <dbReference type="SAM" id="MobiDB-lite"/>
    </source>
</evidence>
<sequence>MTKKPVVERLSGLQKKIAEILGSNFRGCVHADVIEAPVFNGSFSVYKDFIPPVNAYGEPKSYSPAVLREFYFLHGTPTQWCDSNRVLVRTENDKMVHLKLEELEGNYGSLHADKDDEDDGDGGGDFRTSTLLDHKEKGGVFTNTNKEMASKIA</sequence>
<dbReference type="PANTHER" id="PTHR31296:SF1">
    <property type="entry name" value="MITOCHONDRIAL PROTEIN C2ORF69"/>
    <property type="match status" value="1"/>
</dbReference>
<accession>A0AAD6LRT1</accession>
<keyword evidence="3" id="KW-1185">Reference proteome</keyword>
<dbReference type="GO" id="GO:0005739">
    <property type="term" value="C:mitochondrion"/>
    <property type="evidence" value="ECO:0007669"/>
    <property type="project" value="TreeGrafter"/>
</dbReference>
<evidence type="ECO:0000313" key="2">
    <source>
        <dbReference type="EMBL" id="KAJ6971905.1"/>
    </source>
</evidence>
<dbReference type="Proteomes" id="UP001164929">
    <property type="component" value="Chromosome 14"/>
</dbReference>
<protein>
    <submittedName>
        <fullName evidence="2">Uncharacterized protein</fullName>
    </submittedName>
</protein>
<dbReference type="AlphaFoldDB" id="A0AAD6LRT1"/>
<name>A0AAD6LRT1_9ROSI</name>
<dbReference type="InterPro" id="IPR018881">
    <property type="entry name" value="C2orf69_mit"/>
</dbReference>
<reference evidence="2" key="1">
    <citation type="journal article" date="2023" name="Mol. Ecol. Resour.">
        <title>Chromosome-level genome assembly of a triploid poplar Populus alba 'Berolinensis'.</title>
        <authorList>
            <person name="Chen S."/>
            <person name="Yu Y."/>
            <person name="Wang X."/>
            <person name="Wang S."/>
            <person name="Zhang T."/>
            <person name="Zhou Y."/>
            <person name="He R."/>
            <person name="Meng N."/>
            <person name="Wang Y."/>
            <person name="Liu W."/>
            <person name="Liu Z."/>
            <person name="Liu J."/>
            <person name="Guo Q."/>
            <person name="Huang H."/>
            <person name="Sederoff R.R."/>
            <person name="Wang G."/>
            <person name="Qu G."/>
            <person name="Chen S."/>
        </authorList>
    </citation>
    <scope>NUCLEOTIDE SEQUENCE</scope>
    <source>
        <strain evidence="2">SC-2020</strain>
    </source>
</reference>
<dbReference type="EMBL" id="JAQIZT010000014">
    <property type="protein sequence ID" value="KAJ6971905.1"/>
    <property type="molecule type" value="Genomic_DNA"/>
</dbReference>
<gene>
    <name evidence="2" type="ORF">NC653_032447</name>
</gene>
<comment type="caution">
    <text evidence="2">The sequence shown here is derived from an EMBL/GenBank/DDBJ whole genome shotgun (WGS) entry which is preliminary data.</text>
</comment>